<dbReference type="OrthoDB" id="9148135at2"/>
<dbReference type="PANTHER" id="PTHR38479">
    <property type="entry name" value="LMO0824 PROTEIN"/>
    <property type="match status" value="1"/>
</dbReference>
<dbReference type="STRING" id="1077974.GOEFS_016_00020"/>
<sequence>MSRPRITDDQRRARLVSRQLLNAEHQVDTVEAAADAMVALHATTAWTVYLSAWARTRDFHRESLTSALGESRTLVKQLCMRRTLFVMSREVLADAVSATAARVTASERTNMLRDLRRSPDFDDPEAWIDAARAAVLAELDGGADHTAAELRKRLPALDGHIDYKPEKSYGGRMAMAPRILSMMSAAGEIVRGPNEGQWYQSRPRWAAMAQWLGEPLNLDDAHAGHVAMIRRWLATFGPGTETDIVWWLGSTKTAVRKALADIEVAEVELDGGQVGYVLADDTVDVEVSDPQAALLPELDPTTMGYKERDFYLGPHRAQLFDSNGNGGATAWWGGRIVGGWHQDDEARVRLHLLEKLPASARRSLEDRAAELTEWLDGTRLRPGYPAPFLGSF</sequence>
<dbReference type="RefSeq" id="WP_007316214.1">
    <property type="nucleotide sequence ID" value="NZ_BAEH01000016.1"/>
</dbReference>
<evidence type="ECO:0008006" key="3">
    <source>
        <dbReference type="Google" id="ProtNLM"/>
    </source>
</evidence>
<evidence type="ECO:0000313" key="1">
    <source>
        <dbReference type="EMBL" id="GAB16876.1"/>
    </source>
</evidence>
<dbReference type="InterPro" id="IPR009351">
    <property type="entry name" value="AlkZ-like"/>
</dbReference>
<dbReference type="AlphaFoldDB" id="H0QVM5"/>
<dbReference type="Proteomes" id="UP000035034">
    <property type="component" value="Unassembled WGS sequence"/>
</dbReference>
<comment type="caution">
    <text evidence="1">The sequence shown here is derived from an EMBL/GenBank/DDBJ whole genome shotgun (WGS) entry which is preliminary data.</text>
</comment>
<reference evidence="1 2" key="1">
    <citation type="submission" date="2011-12" db="EMBL/GenBank/DDBJ databases">
        <title>Whole genome shotgun sequence of Gordonia effusa NBRC 100432.</title>
        <authorList>
            <person name="Yoshida I."/>
            <person name="Takarada H."/>
            <person name="Hosoyama A."/>
            <person name="Tsuchikane K."/>
            <person name="Katsumata H."/>
            <person name="Yamazaki S."/>
            <person name="Fujita N."/>
        </authorList>
    </citation>
    <scope>NUCLEOTIDE SEQUENCE [LARGE SCALE GENOMIC DNA]</scope>
    <source>
        <strain evidence="1 2">NBRC 100432</strain>
    </source>
</reference>
<evidence type="ECO:0000313" key="2">
    <source>
        <dbReference type="Proteomes" id="UP000035034"/>
    </source>
</evidence>
<accession>H0QVM5</accession>
<protein>
    <recommendedName>
        <fullName evidence="3">Winged helix DNA-binding domain-containing protein</fullName>
    </recommendedName>
</protein>
<dbReference type="PANTHER" id="PTHR38479:SF2">
    <property type="entry name" value="WINGED HELIX DNA-BINDING DOMAIN-CONTAINING PROTEIN"/>
    <property type="match status" value="1"/>
</dbReference>
<name>H0QVM5_9ACTN</name>
<gene>
    <name evidence="1" type="ORF">GOEFS_016_00020</name>
</gene>
<dbReference type="EMBL" id="BAEH01000016">
    <property type="protein sequence ID" value="GAB16876.1"/>
    <property type="molecule type" value="Genomic_DNA"/>
</dbReference>
<organism evidence="1 2">
    <name type="scientific">Gordonia effusa NBRC 100432</name>
    <dbReference type="NCBI Taxonomy" id="1077974"/>
    <lineage>
        <taxon>Bacteria</taxon>
        <taxon>Bacillati</taxon>
        <taxon>Actinomycetota</taxon>
        <taxon>Actinomycetes</taxon>
        <taxon>Mycobacteriales</taxon>
        <taxon>Gordoniaceae</taxon>
        <taxon>Gordonia</taxon>
    </lineage>
</organism>
<keyword evidence="2" id="KW-1185">Reference proteome</keyword>
<dbReference type="Pfam" id="PF06224">
    <property type="entry name" value="AlkZ-like"/>
    <property type="match status" value="1"/>
</dbReference>
<dbReference type="eggNOG" id="COG3214">
    <property type="taxonomic scope" value="Bacteria"/>
</dbReference>
<proteinExistence type="predicted"/>